<reference evidence="13" key="1">
    <citation type="submission" date="2019-10" db="EMBL/GenBank/DDBJ databases">
        <title>Metagenomic sequencing of thiosulfate-disproportionating enrichment culture.</title>
        <authorList>
            <person name="Umezawa K."/>
            <person name="Kojima H."/>
            <person name="Fukui M."/>
        </authorList>
    </citation>
    <scope>NUCLEOTIDE SEQUENCE</scope>
    <source>
        <strain evidence="13">45J</strain>
    </source>
</reference>
<dbReference type="PANTHER" id="PTHR46382">
    <property type="entry name" value="PHOSPHATIDATE CYTIDYLYLTRANSFERASE"/>
    <property type="match status" value="1"/>
</dbReference>
<keyword evidence="7 12" id="KW-1133">Transmembrane helix</keyword>
<keyword evidence="5 12" id="KW-0812">Transmembrane</keyword>
<evidence type="ECO:0000256" key="10">
    <source>
        <dbReference type="ARBA" id="ARBA00023209"/>
    </source>
</evidence>
<comment type="subcellular location">
    <subcellularLocation>
        <location evidence="1">Cell membrane</location>
        <topology evidence="1">Multi-pass membrane protein</topology>
    </subcellularLocation>
</comment>
<dbReference type="GO" id="GO:0005886">
    <property type="term" value="C:plasma membrane"/>
    <property type="evidence" value="ECO:0007669"/>
    <property type="project" value="UniProtKB-SubCell"/>
</dbReference>
<keyword evidence="10" id="KW-0594">Phospholipid biosynthesis</keyword>
<name>A0A5J4L027_9ZZZZ</name>
<dbReference type="PANTHER" id="PTHR46382:SF1">
    <property type="entry name" value="PHOSPHATIDATE CYTIDYLYLTRANSFERASE"/>
    <property type="match status" value="1"/>
</dbReference>
<keyword evidence="4 13" id="KW-0808">Transferase</keyword>
<evidence type="ECO:0000313" key="13">
    <source>
        <dbReference type="EMBL" id="GER93093.1"/>
    </source>
</evidence>
<dbReference type="EMBL" id="BLAB01000001">
    <property type="protein sequence ID" value="GER93093.1"/>
    <property type="molecule type" value="Genomic_DNA"/>
</dbReference>
<evidence type="ECO:0000256" key="1">
    <source>
        <dbReference type="ARBA" id="ARBA00004651"/>
    </source>
</evidence>
<evidence type="ECO:0000256" key="12">
    <source>
        <dbReference type="SAM" id="Phobius"/>
    </source>
</evidence>
<keyword evidence="11" id="KW-1208">Phospholipid metabolism</keyword>
<evidence type="ECO:0000256" key="9">
    <source>
        <dbReference type="ARBA" id="ARBA00023136"/>
    </source>
</evidence>
<keyword evidence="8" id="KW-0443">Lipid metabolism</keyword>
<dbReference type="GO" id="GO:0016024">
    <property type="term" value="P:CDP-diacylglycerol biosynthetic process"/>
    <property type="evidence" value="ECO:0007669"/>
    <property type="project" value="TreeGrafter"/>
</dbReference>
<sequence length="285" mass="31214">MGLGVLFSQKDLKKGARGGDKISPTLKRVIVAVIALPPFYLYITKLPPIFFLLLLTTVSVLAQMEFHAMYKTNRLISFSGIISGVILLCLPLIQPSGFSLQTLSFIFPFMLMACTRLFLIKDPSSSLKDISPAVVGFLYIPNLLLAQWHLRLRGYEWILFLYGCVWASDSLAYYIGKGMGKRRLYKEVSPNKTIAGAFGSVIGGMLSALLLGKLMMDNIAFYVLIAMGIAIGSITIVGDLIESMFKRDAGVKDSGSFIPGHGGILDKIDGALFAGPLLYWITLIL</sequence>
<accession>A0A5J4L027</accession>
<keyword evidence="3" id="KW-0444">Lipid biosynthesis</keyword>
<feature type="transmembrane region" description="Helical" evidence="12">
    <location>
        <begin position="154"/>
        <end position="174"/>
    </location>
</feature>
<keyword evidence="6 13" id="KW-0548">Nucleotidyltransferase</keyword>
<evidence type="ECO:0000256" key="2">
    <source>
        <dbReference type="ARBA" id="ARBA00022475"/>
    </source>
</evidence>
<feature type="transmembrane region" description="Helical" evidence="12">
    <location>
        <begin position="219"/>
        <end position="241"/>
    </location>
</feature>
<dbReference type="AlphaFoldDB" id="A0A5J4L027"/>
<feature type="transmembrane region" description="Helical" evidence="12">
    <location>
        <begin position="49"/>
        <end position="68"/>
    </location>
</feature>
<feature type="transmembrane region" description="Helical" evidence="12">
    <location>
        <begin position="75"/>
        <end position="93"/>
    </location>
</feature>
<evidence type="ECO:0000256" key="6">
    <source>
        <dbReference type="ARBA" id="ARBA00022695"/>
    </source>
</evidence>
<evidence type="ECO:0000256" key="3">
    <source>
        <dbReference type="ARBA" id="ARBA00022516"/>
    </source>
</evidence>
<organism evidence="13">
    <name type="scientific">hot springs metagenome</name>
    <dbReference type="NCBI Taxonomy" id="433727"/>
    <lineage>
        <taxon>unclassified sequences</taxon>
        <taxon>metagenomes</taxon>
        <taxon>ecological metagenomes</taxon>
    </lineage>
</organism>
<evidence type="ECO:0000256" key="11">
    <source>
        <dbReference type="ARBA" id="ARBA00023264"/>
    </source>
</evidence>
<keyword evidence="9 12" id="KW-0472">Membrane</keyword>
<feature type="transmembrane region" description="Helical" evidence="12">
    <location>
        <begin position="194"/>
        <end position="213"/>
    </location>
</feature>
<feature type="transmembrane region" description="Helical" evidence="12">
    <location>
        <begin position="99"/>
        <end position="118"/>
    </location>
</feature>
<protein>
    <submittedName>
        <fullName evidence="13">Phosphatidate cytidylyltransferase</fullName>
    </submittedName>
</protein>
<evidence type="ECO:0000256" key="8">
    <source>
        <dbReference type="ARBA" id="ARBA00023098"/>
    </source>
</evidence>
<feature type="transmembrane region" description="Helical" evidence="12">
    <location>
        <begin position="130"/>
        <end position="148"/>
    </location>
</feature>
<gene>
    <name evidence="13" type="ORF">A45J_0826</name>
</gene>
<evidence type="ECO:0000256" key="4">
    <source>
        <dbReference type="ARBA" id="ARBA00022679"/>
    </source>
</evidence>
<dbReference type="Pfam" id="PF01148">
    <property type="entry name" value="CTP_transf_1"/>
    <property type="match status" value="1"/>
</dbReference>
<dbReference type="GO" id="GO:0004605">
    <property type="term" value="F:phosphatidate cytidylyltransferase activity"/>
    <property type="evidence" value="ECO:0007669"/>
    <property type="project" value="TreeGrafter"/>
</dbReference>
<keyword evidence="2" id="KW-1003">Cell membrane</keyword>
<proteinExistence type="predicted"/>
<comment type="caution">
    <text evidence="13">The sequence shown here is derived from an EMBL/GenBank/DDBJ whole genome shotgun (WGS) entry which is preliminary data.</text>
</comment>
<evidence type="ECO:0000256" key="7">
    <source>
        <dbReference type="ARBA" id="ARBA00022989"/>
    </source>
</evidence>
<evidence type="ECO:0000256" key="5">
    <source>
        <dbReference type="ARBA" id="ARBA00022692"/>
    </source>
</evidence>